<dbReference type="AlphaFoldDB" id="A0A822YZ65"/>
<evidence type="ECO:0000313" key="1">
    <source>
        <dbReference type="EMBL" id="DAD36036.1"/>
    </source>
</evidence>
<dbReference type="EMBL" id="DUZY01000004">
    <property type="protein sequence ID" value="DAD36036.1"/>
    <property type="molecule type" value="Genomic_DNA"/>
</dbReference>
<comment type="caution">
    <text evidence="1">The sequence shown here is derived from an EMBL/GenBank/DDBJ whole genome shotgun (WGS) entry which is preliminary data.</text>
</comment>
<accession>A0A822YZ65</accession>
<keyword evidence="2" id="KW-1185">Reference proteome</keyword>
<sequence length="50" mass="5462">MGLRVPIQLAYLSSSSKLFHLFSGSPLSFNSNSSFPSTIFTQSLSNHLQS</sequence>
<dbReference type="Proteomes" id="UP000607653">
    <property type="component" value="Unassembled WGS sequence"/>
</dbReference>
<proteinExistence type="predicted"/>
<organism evidence="1 2">
    <name type="scientific">Nelumbo nucifera</name>
    <name type="common">Sacred lotus</name>
    <dbReference type="NCBI Taxonomy" id="4432"/>
    <lineage>
        <taxon>Eukaryota</taxon>
        <taxon>Viridiplantae</taxon>
        <taxon>Streptophyta</taxon>
        <taxon>Embryophyta</taxon>
        <taxon>Tracheophyta</taxon>
        <taxon>Spermatophyta</taxon>
        <taxon>Magnoliopsida</taxon>
        <taxon>Proteales</taxon>
        <taxon>Nelumbonaceae</taxon>
        <taxon>Nelumbo</taxon>
    </lineage>
</organism>
<name>A0A822YZ65_NELNU</name>
<evidence type="ECO:0000313" key="2">
    <source>
        <dbReference type="Proteomes" id="UP000607653"/>
    </source>
</evidence>
<protein>
    <submittedName>
        <fullName evidence="1">Uncharacterized protein</fullName>
    </submittedName>
</protein>
<gene>
    <name evidence="1" type="ORF">HUJ06_006676</name>
</gene>
<reference evidence="1 2" key="1">
    <citation type="journal article" date="2020" name="Mol. Biol. Evol.">
        <title>Distinct Expression and Methylation Patterns for Genes with Different Fates following a Single Whole-Genome Duplication in Flowering Plants.</title>
        <authorList>
            <person name="Shi T."/>
            <person name="Rahmani R.S."/>
            <person name="Gugger P.F."/>
            <person name="Wang M."/>
            <person name="Li H."/>
            <person name="Zhang Y."/>
            <person name="Li Z."/>
            <person name="Wang Q."/>
            <person name="Van de Peer Y."/>
            <person name="Marchal K."/>
            <person name="Chen J."/>
        </authorList>
    </citation>
    <scope>NUCLEOTIDE SEQUENCE [LARGE SCALE GENOMIC DNA]</scope>
    <source>
        <tissue evidence="1">Leaf</tissue>
    </source>
</reference>